<dbReference type="RefSeq" id="WP_063238828.1">
    <property type="nucleotide sequence ID" value="NZ_CP032519.1"/>
</dbReference>
<evidence type="ECO:0000313" key="8">
    <source>
        <dbReference type="Proteomes" id="UP000623307"/>
    </source>
</evidence>
<dbReference type="EMBL" id="CP069812">
    <property type="protein sequence ID" value="QRQ95864.1"/>
    <property type="molecule type" value="Genomic_DNA"/>
</dbReference>
<dbReference type="OrthoDB" id="9803101at2"/>
<evidence type="ECO:0000313" key="6">
    <source>
        <dbReference type="Proteomes" id="UP000256862"/>
    </source>
</evidence>
<name>A0A375FJ98_9BURK</name>
<reference evidence="4 6" key="2">
    <citation type="submission" date="2018-01" db="EMBL/GenBank/DDBJ databases">
        <authorList>
            <person name="Clerissi C."/>
        </authorList>
    </citation>
    <scope>NUCLEOTIDE SEQUENCE</scope>
    <source>
        <strain evidence="4">Cupriavidus oxalaticus LMG 2235</strain>
    </source>
</reference>
<dbReference type="PANTHER" id="PTHR11803:SF58">
    <property type="entry name" value="PROTEIN HMF1-RELATED"/>
    <property type="match status" value="1"/>
</dbReference>
<dbReference type="EMBL" id="CP032519">
    <property type="protein sequence ID" value="QEZ46618.1"/>
    <property type="molecule type" value="Genomic_DNA"/>
</dbReference>
<comment type="similarity">
    <text evidence="1">Belongs to the RutC family.</text>
</comment>
<reference evidence="2 7" key="3">
    <citation type="submission" date="2018-09" db="EMBL/GenBank/DDBJ databases">
        <title>Complete genome sequence of Cupriavidus oxalaticus T2, a bacterium capable of phenol tolerance and degradation.</title>
        <authorList>
            <person name="Yan J."/>
        </authorList>
    </citation>
    <scope>NUCLEOTIDE SEQUENCE [LARGE SCALE GENOMIC DNA]</scope>
    <source>
        <strain evidence="2 7">T2</strain>
    </source>
</reference>
<evidence type="ECO:0000256" key="1">
    <source>
        <dbReference type="ARBA" id="ARBA00010552"/>
    </source>
</evidence>
<sequence length="126" mass="13462">MIEYINHASAPLPRGHYSQAVKANGFIFVSGQLPILPGDDLRIPPGLDAQVLQVFENIDAVLRASGSAMAKLVSVQIFLADIANWPRVNELYSRFLGDGPAPARTVVPCPALHYGAELEVNAVAVA</sequence>
<dbReference type="Gene3D" id="3.30.1330.40">
    <property type="entry name" value="RutC-like"/>
    <property type="match status" value="1"/>
</dbReference>
<evidence type="ECO:0000313" key="2">
    <source>
        <dbReference type="EMBL" id="QEZ46618.1"/>
    </source>
</evidence>
<dbReference type="EMBL" id="OGUS01000115">
    <property type="protein sequence ID" value="SPC12485.1"/>
    <property type="molecule type" value="Genomic_DNA"/>
</dbReference>
<gene>
    <name evidence="5" type="ORF">CO2235_150140</name>
    <name evidence="4" type="ORF">CO2235_U590105</name>
    <name evidence="2" type="ORF">D2917_20580</name>
    <name evidence="3" type="ORF">JTE92_20935</name>
</gene>
<accession>A0A375FJ98</accession>
<dbReference type="GO" id="GO:0005829">
    <property type="term" value="C:cytosol"/>
    <property type="evidence" value="ECO:0007669"/>
    <property type="project" value="TreeGrafter"/>
</dbReference>
<dbReference type="GO" id="GO:0019239">
    <property type="term" value="F:deaminase activity"/>
    <property type="evidence" value="ECO:0007669"/>
    <property type="project" value="TreeGrafter"/>
</dbReference>
<organism evidence="4 6">
    <name type="scientific">Cupriavidus oxalaticus</name>
    <dbReference type="NCBI Taxonomy" id="96344"/>
    <lineage>
        <taxon>Bacteria</taxon>
        <taxon>Pseudomonadati</taxon>
        <taxon>Pseudomonadota</taxon>
        <taxon>Betaproteobacteria</taxon>
        <taxon>Burkholderiales</taxon>
        <taxon>Burkholderiaceae</taxon>
        <taxon>Cupriavidus</taxon>
    </lineage>
</organism>
<dbReference type="Proteomes" id="UP000325743">
    <property type="component" value="Chromosome 2"/>
</dbReference>
<dbReference type="Proteomes" id="UP000623307">
    <property type="component" value="Chromosome 2"/>
</dbReference>
<dbReference type="PANTHER" id="PTHR11803">
    <property type="entry name" value="2-IMINOBUTANOATE/2-IMINOPROPANOATE DEAMINASE RIDA"/>
    <property type="match status" value="1"/>
</dbReference>
<evidence type="ECO:0000313" key="5">
    <source>
        <dbReference type="EMBL" id="SPC12485.1"/>
    </source>
</evidence>
<reference evidence="6" key="1">
    <citation type="submission" date="2018-01" db="EMBL/GenBank/DDBJ databases">
        <authorList>
            <person name="Gaut B.S."/>
            <person name="Morton B.R."/>
            <person name="Clegg M.T."/>
            <person name="Duvall M.R."/>
        </authorList>
    </citation>
    <scope>NUCLEOTIDE SEQUENCE [LARGE SCALE GENOMIC DNA]</scope>
</reference>
<proteinExistence type="inferred from homology"/>
<dbReference type="InterPro" id="IPR006175">
    <property type="entry name" value="YjgF/YER057c/UK114"/>
</dbReference>
<dbReference type="SUPFAM" id="SSF55298">
    <property type="entry name" value="YjgF-like"/>
    <property type="match status" value="1"/>
</dbReference>
<dbReference type="InterPro" id="IPR035959">
    <property type="entry name" value="RutC-like_sf"/>
</dbReference>
<evidence type="ECO:0000313" key="4">
    <source>
        <dbReference type="EMBL" id="SPC06529.1"/>
    </source>
</evidence>
<dbReference type="GeneID" id="303492021"/>
<dbReference type="EMBL" id="OGUS01000064">
    <property type="protein sequence ID" value="SPC06529.1"/>
    <property type="molecule type" value="Genomic_DNA"/>
</dbReference>
<reference evidence="3 8" key="4">
    <citation type="submission" date="2021-02" db="EMBL/GenBank/DDBJ databases">
        <title>Complete Genome Sequence of Cupriavidus oxalaticus Strain Ox1, a Soil Oxalate-Degrading Species.</title>
        <authorList>
            <person name="Palmieri F."/>
            <person name="Udriet P."/>
            <person name="Deuasquier M."/>
            <person name="Beaudoing E."/>
            <person name="Johnson S.L."/>
            <person name="Davenport K.W."/>
            <person name="Chain P.S."/>
            <person name="Bindschedler S."/>
            <person name="Junier P."/>
        </authorList>
    </citation>
    <scope>NUCLEOTIDE SEQUENCE [LARGE SCALE GENOMIC DNA]</scope>
    <source>
        <strain evidence="3 8">Ox1</strain>
    </source>
</reference>
<dbReference type="Pfam" id="PF01042">
    <property type="entry name" value="Ribonuc_L-PSP"/>
    <property type="match status" value="1"/>
</dbReference>
<evidence type="ECO:0000313" key="7">
    <source>
        <dbReference type="Proteomes" id="UP000325743"/>
    </source>
</evidence>
<dbReference type="FunFam" id="3.30.1330.40:FF:000001">
    <property type="entry name" value="L-PSP family endoribonuclease"/>
    <property type="match status" value="1"/>
</dbReference>
<dbReference type="CDD" id="cd00448">
    <property type="entry name" value="YjgF_YER057c_UK114_family"/>
    <property type="match status" value="1"/>
</dbReference>
<keyword evidence="8" id="KW-1185">Reference proteome</keyword>
<evidence type="ECO:0000313" key="3">
    <source>
        <dbReference type="EMBL" id="QRQ95864.1"/>
    </source>
</evidence>
<dbReference type="AlphaFoldDB" id="A0A375FJ98"/>
<protein>
    <submittedName>
        <fullName evidence="4">Endoribonuclease</fullName>
    </submittedName>
    <submittedName>
        <fullName evidence="2">RidA family protein</fullName>
    </submittedName>
</protein>
<dbReference type="Proteomes" id="UP000256862">
    <property type="component" value="Chromosome CO2235"/>
</dbReference>